<protein>
    <submittedName>
        <fullName evidence="2">Uncharacterized protein</fullName>
    </submittedName>
</protein>
<gene>
    <name evidence="2" type="ORF">Val02_35330</name>
</gene>
<sequence>MPPPRLRPYLLWEAVLLVGVLVAVPLAAGSDEDAPWLLAGDIALVGFLAGAFALSLRTGTPNLAVGGLAATGGVLTAGLAEVGLTALVGVLIFGAVAGLSMVALVVPLRLPAWAVSTAALALLLPLAAAFSDGRIVGLGGDGALPGVGVVLLVTFGLGSVGVALWWQRAGSGGRWTLDGPDARLRPAMVGLLATSVVATVGGALIAFWQGAATPGQPPQVTLAVAAALLGGTGVRGRLAGVAGTALATALVVSLHRWVEAETYPPAANLVVGLLAAVGLIAGAVLSRFTTNARNAPERPKAPVT</sequence>
<proteinExistence type="predicted"/>
<evidence type="ECO:0000313" key="3">
    <source>
        <dbReference type="Proteomes" id="UP000619260"/>
    </source>
</evidence>
<accession>A0A8J4DRU1</accession>
<feature type="transmembrane region" description="Helical" evidence="1">
    <location>
        <begin position="269"/>
        <end position="288"/>
    </location>
</feature>
<comment type="caution">
    <text evidence="2">The sequence shown here is derived from an EMBL/GenBank/DDBJ whole genome shotgun (WGS) entry which is preliminary data.</text>
</comment>
<feature type="transmembrane region" description="Helical" evidence="1">
    <location>
        <begin position="34"/>
        <end position="56"/>
    </location>
</feature>
<name>A0A8J4DRU1_9ACTN</name>
<keyword evidence="1" id="KW-0812">Transmembrane</keyword>
<feature type="transmembrane region" description="Helical" evidence="1">
    <location>
        <begin position="187"/>
        <end position="208"/>
    </location>
</feature>
<evidence type="ECO:0000313" key="2">
    <source>
        <dbReference type="EMBL" id="GIJ46647.1"/>
    </source>
</evidence>
<dbReference type="Proteomes" id="UP000619260">
    <property type="component" value="Unassembled WGS sequence"/>
</dbReference>
<keyword evidence="1" id="KW-0472">Membrane</keyword>
<dbReference type="AlphaFoldDB" id="A0A8J4DRU1"/>
<dbReference type="RefSeq" id="WP_203900174.1">
    <property type="nucleotide sequence ID" value="NZ_BOPF01000012.1"/>
</dbReference>
<feature type="transmembrane region" description="Helical" evidence="1">
    <location>
        <begin position="86"/>
        <end position="106"/>
    </location>
</feature>
<keyword evidence="3" id="KW-1185">Reference proteome</keyword>
<feature type="transmembrane region" description="Helical" evidence="1">
    <location>
        <begin position="143"/>
        <end position="166"/>
    </location>
</feature>
<evidence type="ECO:0000256" key="1">
    <source>
        <dbReference type="SAM" id="Phobius"/>
    </source>
</evidence>
<reference evidence="2" key="1">
    <citation type="submission" date="2021-01" db="EMBL/GenBank/DDBJ databases">
        <title>Whole genome shotgun sequence of Virgisporangium aliadipatigenens NBRC 105644.</title>
        <authorList>
            <person name="Komaki H."/>
            <person name="Tamura T."/>
        </authorList>
    </citation>
    <scope>NUCLEOTIDE SEQUENCE</scope>
    <source>
        <strain evidence="2">NBRC 105644</strain>
    </source>
</reference>
<feature type="transmembrane region" description="Helical" evidence="1">
    <location>
        <begin position="9"/>
        <end position="28"/>
    </location>
</feature>
<dbReference type="EMBL" id="BOPF01000012">
    <property type="protein sequence ID" value="GIJ46647.1"/>
    <property type="molecule type" value="Genomic_DNA"/>
</dbReference>
<organism evidence="2 3">
    <name type="scientific">Virgisporangium aliadipatigenens</name>
    <dbReference type="NCBI Taxonomy" id="741659"/>
    <lineage>
        <taxon>Bacteria</taxon>
        <taxon>Bacillati</taxon>
        <taxon>Actinomycetota</taxon>
        <taxon>Actinomycetes</taxon>
        <taxon>Micromonosporales</taxon>
        <taxon>Micromonosporaceae</taxon>
        <taxon>Virgisporangium</taxon>
    </lineage>
</organism>
<feature type="transmembrane region" description="Helical" evidence="1">
    <location>
        <begin position="63"/>
        <end position="80"/>
    </location>
</feature>
<feature type="transmembrane region" description="Helical" evidence="1">
    <location>
        <begin position="113"/>
        <end position="131"/>
    </location>
</feature>
<keyword evidence="1" id="KW-1133">Transmembrane helix</keyword>